<keyword evidence="3" id="KW-1185">Reference proteome</keyword>
<proteinExistence type="predicted"/>
<reference evidence="2 3" key="1">
    <citation type="submission" date="2016-10" db="EMBL/GenBank/DDBJ databases">
        <authorList>
            <person name="de Groot N.N."/>
        </authorList>
    </citation>
    <scope>NUCLEOTIDE SEQUENCE [LARGE SCALE GENOMIC DNA]</scope>
    <source>
        <strain evidence="2 3">DSM 44892</strain>
    </source>
</reference>
<dbReference type="GO" id="GO:0016042">
    <property type="term" value="P:lipid catabolic process"/>
    <property type="evidence" value="ECO:0007669"/>
    <property type="project" value="InterPro"/>
</dbReference>
<protein>
    <submittedName>
        <fullName evidence="2">Lipase (Class 2)</fullName>
    </submittedName>
</protein>
<name>A0A1G8L2Q4_9NOCA</name>
<evidence type="ECO:0000313" key="3">
    <source>
        <dbReference type="Proteomes" id="UP000183263"/>
    </source>
</evidence>
<feature type="compositionally biased region" description="Low complexity" evidence="1">
    <location>
        <begin position="334"/>
        <end position="343"/>
    </location>
</feature>
<sequence>MALTATPAAADVVVPPANGTVGVGAPATSFPEAFANGLLNPNAAPVGANDWGCKPSAAHPRPVVLAHGTWENAYNNWSGVAPALAAEGYCVFAINYGQSDLLQKGGLGTIIPGVYGVKPIEESAQQLAAFVDAVLAGTGASKVDIVGHSQGGLMARQYLKFEGGADKVQNLVTLGATNHGTTLLGIGALNRFIGGLGLNLDPVLDYLVGVSGIQQVYDSPLLKRLNAEGDTIAGIDYTIIGTMFDEVTTPWESTFLNPYGPGNVRNVTLQDGCPVDVSDHLSITYSPRAIDWIKHALDPAGFPESSIVCAGNAPIGGRSDGGPGGTGSLGSGSSGSAAGSSGS</sequence>
<evidence type="ECO:0000256" key="1">
    <source>
        <dbReference type="SAM" id="MobiDB-lite"/>
    </source>
</evidence>
<gene>
    <name evidence="2" type="ORF">SAMN05444695_10841</name>
</gene>
<dbReference type="Gene3D" id="3.40.50.1820">
    <property type="entry name" value="alpha/beta hydrolase"/>
    <property type="match status" value="1"/>
</dbReference>
<evidence type="ECO:0000313" key="2">
    <source>
        <dbReference type="EMBL" id="SDI49936.1"/>
    </source>
</evidence>
<dbReference type="PANTHER" id="PTHR32015:SF1">
    <property type="entry name" value="LIPASE"/>
    <property type="match status" value="1"/>
</dbReference>
<organism evidence="2 3">
    <name type="scientific">Rhodococcus triatomae</name>
    <dbReference type="NCBI Taxonomy" id="300028"/>
    <lineage>
        <taxon>Bacteria</taxon>
        <taxon>Bacillati</taxon>
        <taxon>Actinomycetota</taxon>
        <taxon>Actinomycetes</taxon>
        <taxon>Mycobacteriales</taxon>
        <taxon>Nocardiaceae</taxon>
        <taxon>Rhodococcus</taxon>
    </lineage>
</organism>
<dbReference type="PANTHER" id="PTHR32015">
    <property type="entry name" value="FASTING INDUCED LIPASE"/>
    <property type="match status" value="1"/>
</dbReference>
<dbReference type="RefSeq" id="WP_072738507.1">
    <property type="nucleotide sequence ID" value="NZ_CP048813.1"/>
</dbReference>
<feature type="compositionally biased region" description="Gly residues" evidence="1">
    <location>
        <begin position="318"/>
        <end position="333"/>
    </location>
</feature>
<dbReference type="SUPFAM" id="SSF53474">
    <property type="entry name" value="alpha/beta-Hydrolases"/>
    <property type="match status" value="1"/>
</dbReference>
<dbReference type="AlphaFoldDB" id="A0A1G8L2Q4"/>
<feature type="region of interest" description="Disordered" evidence="1">
    <location>
        <begin position="313"/>
        <end position="343"/>
    </location>
</feature>
<dbReference type="GO" id="GO:0016298">
    <property type="term" value="F:lipase activity"/>
    <property type="evidence" value="ECO:0007669"/>
    <property type="project" value="TreeGrafter"/>
</dbReference>
<dbReference type="Pfam" id="PF01674">
    <property type="entry name" value="Lipase_2"/>
    <property type="match status" value="1"/>
</dbReference>
<dbReference type="InterPro" id="IPR029058">
    <property type="entry name" value="AB_hydrolase_fold"/>
</dbReference>
<dbReference type="InterPro" id="IPR002918">
    <property type="entry name" value="Lipase_EstA/Esterase_EstB"/>
</dbReference>
<dbReference type="EMBL" id="FNDN01000008">
    <property type="protein sequence ID" value="SDI49936.1"/>
    <property type="molecule type" value="Genomic_DNA"/>
</dbReference>
<dbReference type="Proteomes" id="UP000183263">
    <property type="component" value="Unassembled WGS sequence"/>
</dbReference>
<accession>A0A1G8L2Q4</accession>